<evidence type="ECO:0000313" key="2">
    <source>
        <dbReference type="EMBL" id="TFK52992.1"/>
    </source>
</evidence>
<dbReference type="EMBL" id="ML213508">
    <property type="protein sequence ID" value="TFK52992.1"/>
    <property type="molecule type" value="Genomic_DNA"/>
</dbReference>
<proteinExistence type="predicted"/>
<name>A0A5C3N6Z6_9AGAM</name>
<organism evidence="2 3">
    <name type="scientific">Heliocybe sulcata</name>
    <dbReference type="NCBI Taxonomy" id="5364"/>
    <lineage>
        <taxon>Eukaryota</taxon>
        <taxon>Fungi</taxon>
        <taxon>Dikarya</taxon>
        <taxon>Basidiomycota</taxon>
        <taxon>Agaricomycotina</taxon>
        <taxon>Agaricomycetes</taxon>
        <taxon>Gloeophyllales</taxon>
        <taxon>Gloeophyllaceae</taxon>
        <taxon>Heliocybe</taxon>
    </lineage>
</organism>
<dbReference type="AlphaFoldDB" id="A0A5C3N6Z6"/>
<evidence type="ECO:0000313" key="3">
    <source>
        <dbReference type="Proteomes" id="UP000305948"/>
    </source>
</evidence>
<feature type="region of interest" description="Disordered" evidence="1">
    <location>
        <begin position="113"/>
        <end position="132"/>
    </location>
</feature>
<feature type="compositionally biased region" description="Polar residues" evidence="1">
    <location>
        <begin position="114"/>
        <end position="127"/>
    </location>
</feature>
<keyword evidence="3" id="KW-1185">Reference proteome</keyword>
<accession>A0A5C3N6Z6</accession>
<gene>
    <name evidence="2" type="ORF">OE88DRAFT_1327862</name>
</gene>
<protein>
    <submittedName>
        <fullName evidence="2">Uncharacterized protein</fullName>
    </submittedName>
</protein>
<dbReference type="Proteomes" id="UP000305948">
    <property type="component" value="Unassembled WGS sequence"/>
</dbReference>
<reference evidence="2 3" key="1">
    <citation type="journal article" date="2019" name="Nat. Ecol. Evol.">
        <title>Megaphylogeny resolves global patterns of mushroom evolution.</title>
        <authorList>
            <person name="Varga T."/>
            <person name="Krizsan K."/>
            <person name="Foldi C."/>
            <person name="Dima B."/>
            <person name="Sanchez-Garcia M."/>
            <person name="Sanchez-Ramirez S."/>
            <person name="Szollosi G.J."/>
            <person name="Szarkandi J.G."/>
            <person name="Papp V."/>
            <person name="Albert L."/>
            <person name="Andreopoulos W."/>
            <person name="Angelini C."/>
            <person name="Antonin V."/>
            <person name="Barry K.W."/>
            <person name="Bougher N.L."/>
            <person name="Buchanan P."/>
            <person name="Buyck B."/>
            <person name="Bense V."/>
            <person name="Catcheside P."/>
            <person name="Chovatia M."/>
            <person name="Cooper J."/>
            <person name="Damon W."/>
            <person name="Desjardin D."/>
            <person name="Finy P."/>
            <person name="Geml J."/>
            <person name="Haridas S."/>
            <person name="Hughes K."/>
            <person name="Justo A."/>
            <person name="Karasinski D."/>
            <person name="Kautmanova I."/>
            <person name="Kiss B."/>
            <person name="Kocsube S."/>
            <person name="Kotiranta H."/>
            <person name="LaButti K.M."/>
            <person name="Lechner B.E."/>
            <person name="Liimatainen K."/>
            <person name="Lipzen A."/>
            <person name="Lukacs Z."/>
            <person name="Mihaltcheva S."/>
            <person name="Morgado L.N."/>
            <person name="Niskanen T."/>
            <person name="Noordeloos M.E."/>
            <person name="Ohm R.A."/>
            <person name="Ortiz-Santana B."/>
            <person name="Ovrebo C."/>
            <person name="Racz N."/>
            <person name="Riley R."/>
            <person name="Savchenko A."/>
            <person name="Shiryaev A."/>
            <person name="Soop K."/>
            <person name="Spirin V."/>
            <person name="Szebenyi C."/>
            <person name="Tomsovsky M."/>
            <person name="Tulloss R.E."/>
            <person name="Uehling J."/>
            <person name="Grigoriev I.V."/>
            <person name="Vagvolgyi C."/>
            <person name="Papp T."/>
            <person name="Martin F.M."/>
            <person name="Miettinen O."/>
            <person name="Hibbett D.S."/>
            <person name="Nagy L.G."/>
        </authorList>
    </citation>
    <scope>NUCLEOTIDE SEQUENCE [LARGE SCALE GENOMIC DNA]</scope>
    <source>
        <strain evidence="2 3">OMC1185</strain>
    </source>
</reference>
<sequence length="255" mass="28295">MLGLCLSERLGLKSDTHFAKSGRMIDSVSPSPHYFEQTSIEYSDTGSLHPLKEGRYQLLPCLKLWSSCNGASGFDLSTRFLSDYGSSHRRCSSPSDQESTAILGVPNSVLGDQRISSDPGTDVQSTRIGEHRDPPFEQRMIPKILIVALSFSCGTLCRYRTMILSLNEKHGTKRSWKSVAGVDRTHLIWYKSTTQDKSRHFARSPCILNPHLSVSLVDSALSFQFSCEVFRTMLFPSCLGPVTGVQTLPCNELAL</sequence>
<evidence type="ECO:0000256" key="1">
    <source>
        <dbReference type="SAM" id="MobiDB-lite"/>
    </source>
</evidence>